<dbReference type="SUPFAM" id="SSF103473">
    <property type="entry name" value="MFS general substrate transporter"/>
    <property type="match status" value="1"/>
</dbReference>
<evidence type="ECO:0000256" key="6">
    <source>
        <dbReference type="SAM" id="Phobius"/>
    </source>
</evidence>
<evidence type="ECO:0000259" key="7">
    <source>
        <dbReference type="PROSITE" id="PS50850"/>
    </source>
</evidence>
<proteinExistence type="predicted"/>
<organism evidence="8 9">
    <name type="scientific">Leucocoprinus birnbaumii</name>
    <dbReference type="NCBI Taxonomy" id="56174"/>
    <lineage>
        <taxon>Eukaryota</taxon>
        <taxon>Fungi</taxon>
        <taxon>Dikarya</taxon>
        <taxon>Basidiomycota</taxon>
        <taxon>Agaricomycotina</taxon>
        <taxon>Agaricomycetes</taxon>
        <taxon>Agaricomycetidae</taxon>
        <taxon>Agaricales</taxon>
        <taxon>Agaricineae</taxon>
        <taxon>Agaricaceae</taxon>
        <taxon>Leucocoprinus</taxon>
    </lineage>
</organism>
<dbReference type="AlphaFoldDB" id="A0AAD5VW29"/>
<dbReference type="Gene3D" id="1.20.1250.20">
    <property type="entry name" value="MFS general substrate transporter like domains"/>
    <property type="match status" value="1"/>
</dbReference>
<feature type="transmembrane region" description="Helical" evidence="6">
    <location>
        <begin position="299"/>
        <end position="321"/>
    </location>
</feature>
<protein>
    <recommendedName>
        <fullName evidence="7">Major facilitator superfamily (MFS) profile domain-containing protein</fullName>
    </recommendedName>
</protein>
<evidence type="ECO:0000313" key="9">
    <source>
        <dbReference type="Proteomes" id="UP001213000"/>
    </source>
</evidence>
<dbReference type="GO" id="GO:0022857">
    <property type="term" value="F:transmembrane transporter activity"/>
    <property type="evidence" value="ECO:0007669"/>
    <property type="project" value="InterPro"/>
</dbReference>
<dbReference type="Pfam" id="PF07690">
    <property type="entry name" value="MFS_1"/>
    <property type="match status" value="1"/>
</dbReference>
<dbReference type="InterPro" id="IPR036259">
    <property type="entry name" value="MFS_trans_sf"/>
</dbReference>
<feature type="transmembrane region" description="Helical" evidence="6">
    <location>
        <begin position="548"/>
        <end position="570"/>
    </location>
</feature>
<keyword evidence="9" id="KW-1185">Reference proteome</keyword>
<dbReference type="EMBL" id="JANIEX010000201">
    <property type="protein sequence ID" value="KAJ3571125.1"/>
    <property type="molecule type" value="Genomic_DNA"/>
</dbReference>
<keyword evidence="4 6" id="KW-0472">Membrane</keyword>
<dbReference type="InterPro" id="IPR011701">
    <property type="entry name" value="MFS"/>
</dbReference>
<feature type="transmembrane region" description="Helical" evidence="6">
    <location>
        <begin position="644"/>
        <end position="662"/>
    </location>
</feature>
<feature type="transmembrane region" description="Helical" evidence="6">
    <location>
        <begin position="236"/>
        <end position="259"/>
    </location>
</feature>
<comment type="subcellular location">
    <subcellularLocation>
        <location evidence="1">Membrane</location>
        <topology evidence="1">Multi-pass membrane protein</topology>
    </subcellularLocation>
</comment>
<evidence type="ECO:0000256" key="1">
    <source>
        <dbReference type="ARBA" id="ARBA00004141"/>
    </source>
</evidence>
<gene>
    <name evidence="8" type="ORF">NP233_g3962</name>
</gene>
<keyword evidence="3 6" id="KW-1133">Transmembrane helix</keyword>
<accession>A0AAD5VW29</accession>
<dbReference type="PROSITE" id="PS50850">
    <property type="entry name" value="MFS"/>
    <property type="match status" value="1"/>
</dbReference>
<evidence type="ECO:0000256" key="2">
    <source>
        <dbReference type="ARBA" id="ARBA00022692"/>
    </source>
</evidence>
<evidence type="ECO:0000256" key="3">
    <source>
        <dbReference type="ARBA" id="ARBA00022989"/>
    </source>
</evidence>
<dbReference type="PANTHER" id="PTHR23502:SF134">
    <property type="entry name" value="MAJOR FACILITATOR SUPERFAMILY (MFS) PROFILE DOMAIN-CONTAINING PROTEIN-RELATED"/>
    <property type="match status" value="1"/>
</dbReference>
<keyword evidence="2 6" id="KW-0812">Transmembrane</keyword>
<feature type="transmembrane region" description="Helical" evidence="6">
    <location>
        <begin position="333"/>
        <end position="351"/>
    </location>
</feature>
<feature type="transmembrane region" description="Helical" evidence="6">
    <location>
        <begin position="363"/>
        <end position="386"/>
    </location>
</feature>
<feature type="domain" description="Major facilitator superfamily (MFS) profile" evidence="7">
    <location>
        <begin position="238"/>
        <end position="668"/>
    </location>
</feature>
<reference evidence="8" key="1">
    <citation type="submission" date="2022-07" db="EMBL/GenBank/DDBJ databases">
        <title>Genome Sequence of Leucocoprinus birnbaumii.</title>
        <authorList>
            <person name="Buettner E."/>
        </authorList>
    </citation>
    <scope>NUCLEOTIDE SEQUENCE</scope>
    <source>
        <strain evidence="8">VT141</strain>
    </source>
</reference>
<dbReference type="InterPro" id="IPR020846">
    <property type="entry name" value="MFS_dom"/>
</dbReference>
<feature type="transmembrane region" description="Helical" evidence="6">
    <location>
        <begin position="458"/>
        <end position="484"/>
    </location>
</feature>
<name>A0AAD5VW29_9AGAR</name>
<evidence type="ECO:0000313" key="8">
    <source>
        <dbReference type="EMBL" id="KAJ3571125.1"/>
    </source>
</evidence>
<comment type="caution">
    <text evidence="8">The sequence shown here is derived from an EMBL/GenBank/DDBJ whole genome shotgun (WGS) entry which is preliminary data.</text>
</comment>
<dbReference type="PANTHER" id="PTHR23502">
    <property type="entry name" value="MAJOR FACILITATOR SUPERFAMILY"/>
    <property type="match status" value="1"/>
</dbReference>
<feature type="transmembrane region" description="Helical" evidence="6">
    <location>
        <begin position="576"/>
        <end position="602"/>
    </location>
</feature>
<feature type="region of interest" description="Disordered" evidence="5">
    <location>
        <begin position="1"/>
        <end position="51"/>
    </location>
</feature>
<dbReference type="GO" id="GO:0005886">
    <property type="term" value="C:plasma membrane"/>
    <property type="evidence" value="ECO:0007669"/>
    <property type="project" value="TreeGrafter"/>
</dbReference>
<evidence type="ECO:0000256" key="5">
    <source>
        <dbReference type="SAM" id="MobiDB-lite"/>
    </source>
</evidence>
<dbReference type="Proteomes" id="UP001213000">
    <property type="component" value="Unassembled WGS sequence"/>
</dbReference>
<sequence length="680" mass="74123">MKTPTSFTFDDPYPTNAQRLSKPPPSKRTSQSPSLLQPPQPITPTTPTTPTTIAIERSPLSINISRLSTFTHSSIASELDSPSVYSCDTRTFTRASRRQSIPLSPLSGRNAVPSGISITLGSYAQSPDNRTLASHVRDDSMAVSDPDFVQAIDDMSGRSFRLSLLRLKEGVQKAEMIDGHQRGHNANFSVTTDKKSLKTVQLPTIAVESPVEADFPKKTLVDASLSRPNMSQTAKWLITLSTCFFTFLSTFTESSYLLILSSISHSFSNSSIQTDLGSTTFAIGYGITPLFTVPLSDHLGYLPVYIGSGVGFSLMFIMIALAQNIQTILVGRFLQGIFASTGIVLVAGTIIDTWEPKERILPLVIFCLSILSGASLGPTISGPIIMNPHLSWRWVQWIQLIGTQFNVFSKSRRETTYLSVNTGDDTQFQTSMAGRKGVKSGSWLESYRRLFRAFVHPIVLSLSIWFGLTWSVASCIIQSIIPIFGTTRHFTGGENGLVFLSILYDLTAFPRATRLRSTPFGSIGSILGFTVPNPKVNLPSSRQNGPEACLYSACGAALLLPMAMFIYAWTAKTHDVNWIAPVIGITLSFVSISVTLIVTILYLAECFGTTTTSALSVVWLARNLSAMALPLFSDQMFKVLDFPWALTLFGGVAIALVPISLVSEVDQLFLNRVADASAII</sequence>
<evidence type="ECO:0000256" key="4">
    <source>
        <dbReference type="ARBA" id="ARBA00023136"/>
    </source>
</evidence>